<dbReference type="Gene3D" id="1.25.10.10">
    <property type="entry name" value="Leucine-rich Repeat Variant"/>
    <property type="match status" value="2"/>
</dbReference>
<organism evidence="2 3">
    <name type="scientific">Pontiella sulfatireligans</name>
    <dbReference type="NCBI Taxonomy" id="2750658"/>
    <lineage>
        <taxon>Bacteria</taxon>
        <taxon>Pseudomonadati</taxon>
        <taxon>Kiritimatiellota</taxon>
        <taxon>Kiritimatiellia</taxon>
        <taxon>Kiritimatiellales</taxon>
        <taxon>Pontiellaceae</taxon>
        <taxon>Pontiella</taxon>
    </lineage>
</organism>
<protein>
    <recommendedName>
        <fullName evidence="4">Leucine rich repeat variant</fullName>
    </recommendedName>
</protein>
<dbReference type="Proteomes" id="UP000346198">
    <property type="component" value="Unassembled WGS sequence"/>
</dbReference>
<accession>A0A6C2UM13</accession>
<evidence type="ECO:0008006" key="4">
    <source>
        <dbReference type="Google" id="ProtNLM"/>
    </source>
</evidence>
<gene>
    <name evidence="2" type="ORF">SCARR_03382</name>
</gene>
<dbReference type="InterPro" id="IPR016024">
    <property type="entry name" value="ARM-type_fold"/>
</dbReference>
<evidence type="ECO:0000256" key="1">
    <source>
        <dbReference type="SAM" id="MobiDB-lite"/>
    </source>
</evidence>
<name>A0A6C2UM13_9BACT</name>
<proteinExistence type="predicted"/>
<sequence length="484" mass="53125">MPAQIEKDELLKALRKDGPRKVVQQYRHNLLPSRVLIDLYSEHPERDVLLFLALYPTVPSQVLEDLGDACPDPEIQAAVATNPRCTHLLLVRMARDGGAPVRAALAANKLQNTKITAKLLNDPDLFVRASLAGNGSITATYRTALALDPEPAVRTALAGTAKLPPELVHTLSSDESAVVRANLYAYGKVDADTLLGWAQSDDPEAQRMMLNRNKLSPEIVKALSLSPDPVVQKTILPLYEPTPQELLAKAESENEALRSEAARHEKLPAEIQHLLATDPLAEVRAALAGNPAIEEEVALCIAASNDPIACKALAGNPQLPESAKTELCHHEADEVRLQMAYRDDLAGEQLDILANQHNDLNLIGHLAMRGVVFAGTSPERLEALLVHKRPALRIFAATAQRLTHAQVRKLMRDDSAKVRLALCTNPILTRMALEELSKDWNKTVVAAAQKHLEQLPPEGEEENDFDDEQDEPSLVSRIVRFFTD</sequence>
<dbReference type="InterPro" id="IPR011989">
    <property type="entry name" value="ARM-like"/>
</dbReference>
<evidence type="ECO:0000313" key="2">
    <source>
        <dbReference type="EMBL" id="VGO21310.1"/>
    </source>
</evidence>
<dbReference type="AlphaFoldDB" id="A0A6C2UM13"/>
<evidence type="ECO:0000313" key="3">
    <source>
        <dbReference type="Proteomes" id="UP000346198"/>
    </source>
</evidence>
<reference evidence="2 3" key="1">
    <citation type="submission" date="2019-04" db="EMBL/GenBank/DDBJ databases">
        <authorList>
            <person name="Van Vliet M D."/>
        </authorList>
    </citation>
    <scope>NUCLEOTIDE SEQUENCE [LARGE SCALE GENOMIC DNA]</scope>
    <source>
        <strain evidence="2 3">F21</strain>
    </source>
</reference>
<feature type="region of interest" description="Disordered" evidence="1">
    <location>
        <begin position="453"/>
        <end position="473"/>
    </location>
</feature>
<dbReference type="SUPFAM" id="SSF48371">
    <property type="entry name" value="ARM repeat"/>
    <property type="match status" value="1"/>
</dbReference>
<keyword evidence="3" id="KW-1185">Reference proteome</keyword>
<dbReference type="RefSeq" id="WP_136062787.1">
    <property type="nucleotide sequence ID" value="NZ_CAAHFH010000002.1"/>
</dbReference>
<dbReference type="EMBL" id="CAAHFH010000002">
    <property type="protein sequence ID" value="VGO21310.1"/>
    <property type="molecule type" value="Genomic_DNA"/>
</dbReference>
<feature type="compositionally biased region" description="Acidic residues" evidence="1">
    <location>
        <begin position="458"/>
        <end position="471"/>
    </location>
</feature>